<keyword evidence="2 8" id="KW-0808">Transferase</keyword>
<comment type="similarity">
    <text evidence="1 8">Belongs to the thymidylate kinase family.</text>
</comment>
<dbReference type="GO" id="GO:0006235">
    <property type="term" value="P:dTTP biosynthetic process"/>
    <property type="evidence" value="ECO:0007669"/>
    <property type="project" value="UniProtKB-UniRule"/>
</dbReference>
<evidence type="ECO:0000256" key="6">
    <source>
        <dbReference type="ARBA" id="ARBA00022840"/>
    </source>
</evidence>
<dbReference type="InterPro" id="IPR039430">
    <property type="entry name" value="Thymidylate_kin-like_dom"/>
</dbReference>
<dbReference type="GO" id="GO:0004798">
    <property type="term" value="F:dTMP kinase activity"/>
    <property type="evidence" value="ECO:0007669"/>
    <property type="project" value="UniProtKB-UniRule"/>
</dbReference>
<dbReference type="PROSITE" id="PS01331">
    <property type="entry name" value="THYMIDYLATE_KINASE"/>
    <property type="match status" value="1"/>
</dbReference>
<evidence type="ECO:0000259" key="9">
    <source>
        <dbReference type="Pfam" id="PF02223"/>
    </source>
</evidence>
<dbReference type="SUPFAM" id="SSF52540">
    <property type="entry name" value="P-loop containing nucleoside triphosphate hydrolases"/>
    <property type="match status" value="1"/>
</dbReference>
<accession>A0A1H0MHP1</accession>
<gene>
    <name evidence="8" type="primary">tmk</name>
    <name evidence="10" type="ORF">SAMN05660330_01056</name>
</gene>
<evidence type="ECO:0000256" key="4">
    <source>
        <dbReference type="ARBA" id="ARBA00022741"/>
    </source>
</evidence>
<evidence type="ECO:0000256" key="8">
    <source>
        <dbReference type="HAMAP-Rule" id="MF_00165"/>
    </source>
</evidence>
<dbReference type="STRING" id="91360.SAMN05660330_01056"/>
<dbReference type="CDD" id="cd01672">
    <property type="entry name" value="TMPK"/>
    <property type="match status" value="1"/>
</dbReference>
<evidence type="ECO:0000256" key="1">
    <source>
        <dbReference type="ARBA" id="ARBA00009776"/>
    </source>
</evidence>
<keyword evidence="11" id="KW-1185">Reference proteome</keyword>
<dbReference type="EC" id="2.7.4.9" evidence="8"/>
<evidence type="ECO:0000256" key="7">
    <source>
        <dbReference type="ARBA" id="ARBA00048743"/>
    </source>
</evidence>
<dbReference type="InterPro" id="IPR027417">
    <property type="entry name" value="P-loop_NTPase"/>
</dbReference>
<dbReference type="GO" id="GO:0006227">
    <property type="term" value="P:dUDP biosynthetic process"/>
    <property type="evidence" value="ECO:0007669"/>
    <property type="project" value="TreeGrafter"/>
</dbReference>
<comment type="catalytic activity">
    <reaction evidence="7 8">
        <text>dTMP + ATP = dTDP + ADP</text>
        <dbReference type="Rhea" id="RHEA:13517"/>
        <dbReference type="ChEBI" id="CHEBI:30616"/>
        <dbReference type="ChEBI" id="CHEBI:58369"/>
        <dbReference type="ChEBI" id="CHEBI:63528"/>
        <dbReference type="ChEBI" id="CHEBI:456216"/>
        <dbReference type="EC" id="2.7.4.9"/>
    </reaction>
</comment>
<evidence type="ECO:0000256" key="2">
    <source>
        <dbReference type="ARBA" id="ARBA00022679"/>
    </source>
</evidence>
<dbReference type="GO" id="GO:0005737">
    <property type="term" value="C:cytoplasm"/>
    <property type="evidence" value="ECO:0007669"/>
    <property type="project" value="TreeGrafter"/>
</dbReference>
<evidence type="ECO:0000313" key="11">
    <source>
        <dbReference type="Proteomes" id="UP000199073"/>
    </source>
</evidence>
<feature type="binding site" evidence="8">
    <location>
        <begin position="4"/>
        <end position="11"/>
    </location>
    <ligand>
        <name>ATP</name>
        <dbReference type="ChEBI" id="CHEBI:30616"/>
    </ligand>
</feature>
<dbReference type="InterPro" id="IPR018094">
    <property type="entry name" value="Thymidylate_kinase"/>
</dbReference>
<keyword evidence="4 8" id="KW-0547">Nucleotide-binding</keyword>
<reference evidence="10 11" key="1">
    <citation type="submission" date="2016-10" db="EMBL/GenBank/DDBJ databases">
        <authorList>
            <person name="de Groot N.N."/>
        </authorList>
    </citation>
    <scope>NUCLEOTIDE SEQUENCE [LARGE SCALE GENOMIC DNA]</scope>
    <source>
        <strain evidence="10 11">DSM 12130</strain>
    </source>
</reference>
<dbReference type="GO" id="GO:0005524">
    <property type="term" value="F:ATP binding"/>
    <property type="evidence" value="ECO:0007669"/>
    <property type="project" value="UniProtKB-UniRule"/>
</dbReference>
<keyword evidence="6 8" id="KW-0067">ATP-binding</keyword>
<organism evidence="10 11">
    <name type="scientific">Desulforhopalus singaporensis</name>
    <dbReference type="NCBI Taxonomy" id="91360"/>
    <lineage>
        <taxon>Bacteria</taxon>
        <taxon>Pseudomonadati</taxon>
        <taxon>Thermodesulfobacteriota</taxon>
        <taxon>Desulfobulbia</taxon>
        <taxon>Desulfobulbales</taxon>
        <taxon>Desulfocapsaceae</taxon>
        <taxon>Desulforhopalus</taxon>
    </lineage>
</organism>
<dbReference type="NCBIfam" id="TIGR00041">
    <property type="entry name" value="DTMP_kinase"/>
    <property type="match status" value="1"/>
</dbReference>
<evidence type="ECO:0000256" key="3">
    <source>
        <dbReference type="ARBA" id="ARBA00022727"/>
    </source>
</evidence>
<name>A0A1H0MHP1_9BACT</name>
<dbReference type="EMBL" id="FNJI01000006">
    <property type="protein sequence ID" value="SDO79959.1"/>
    <property type="molecule type" value="Genomic_DNA"/>
</dbReference>
<evidence type="ECO:0000256" key="5">
    <source>
        <dbReference type="ARBA" id="ARBA00022777"/>
    </source>
</evidence>
<feature type="domain" description="Thymidylate kinase-like" evidence="9">
    <location>
        <begin position="2"/>
        <end position="181"/>
    </location>
</feature>
<dbReference type="HAMAP" id="MF_00165">
    <property type="entry name" value="Thymidylate_kinase"/>
    <property type="match status" value="1"/>
</dbReference>
<dbReference type="PANTHER" id="PTHR10344">
    <property type="entry name" value="THYMIDYLATE KINASE"/>
    <property type="match status" value="1"/>
</dbReference>
<sequence length="200" mass="22622">MFEGADGTGKSTQLKLLADHLNGLGLDVVTTREPTDGQWGQKIRELYVNRQQHSPEYELELFVNDRKEHVQQQLTPALMAGKVVLCDRYFLSTVAYQSALGFDVDDIFDKNRFAPEPDMALIFQASVETSRQRIVLGRNEELNDFEQLDNLVKVATIFSRLDKPYIRTIDAEGSVDEVHQRVKNAIAPLLKRLPGTGDCQ</sequence>
<protein>
    <recommendedName>
        <fullName evidence="8">Thymidylate kinase</fullName>
        <ecNumber evidence="8">2.7.4.9</ecNumber>
    </recommendedName>
    <alternativeName>
        <fullName evidence="8">dTMP kinase</fullName>
    </alternativeName>
</protein>
<comment type="function">
    <text evidence="8">Phosphorylation of dTMP to form dTDP in both de novo and salvage pathways of dTTP synthesis.</text>
</comment>
<dbReference type="PANTHER" id="PTHR10344:SF4">
    <property type="entry name" value="UMP-CMP KINASE 2, MITOCHONDRIAL"/>
    <property type="match status" value="1"/>
</dbReference>
<evidence type="ECO:0000313" key="10">
    <source>
        <dbReference type="EMBL" id="SDO79959.1"/>
    </source>
</evidence>
<keyword evidence="3 8" id="KW-0545">Nucleotide biosynthesis</keyword>
<proteinExistence type="inferred from homology"/>
<dbReference type="GO" id="GO:0006233">
    <property type="term" value="P:dTDP biosynthetic process"/>
    <property type="evidence" value="ECO:0007669"/>
    <property type="project" value="InterPro"/>
</dbReference>
<dbReference type="AlphaFoldDB" id="A0A1H0MHP1"/>
<keyword evidence="5 8" id="KW-0418">Kinase</keyword>
<dbReference type="InterPro" id="IPR018095">
    <property type="entry name" value="Thymidylate_kin_CS"/>
</dbReference>
<dbReference type="Pfam" id="PF02223">
    <property type="entry name" value="Thymidylate_kin"/>
    <property type="match status" value="1"/>
</dbReference>
<dbReference type="Proteomes" id="UP000199073">
    <property type="component" value="Unassembled WGS sequence"/>
</dbReference>
<dbReference type="Gene3D" id="3.40.50.300">
    <property type="entry name" value="P-loop containing nucleotide triphosphate hydrolases"/>
    <property type="match status" value="1"/>
</dbReference>